<dbReference type="Gene3D" id="3.30.70.580">
    <property type="entry name" value="Pseudouridine synthase I, catalytic domain, N-terminal subdomain"/>
    <property type="match status" value="1"/>
</dbReference>
<dbReference type="Proteomes" id="UP000001949">
    <property type="component" value="Unassembled WGS sequence"/>
</dbReference>
<dbReference type="EMBL" id="AAGK01000001">
    <property type="protein sequence ID" value="EAN34340.1"/>
    <property type="molecule type" value="Genomic_DNA"/>
</dbReference>
<sequence length="475" mass="55695">MTRGNHKRNRNEPRSKFRKLWKEREQLLSKNVPSEDGENNIDSSILKDSANITDLNQNLEVKRVHVPKTKYVISFGYVGTAYHGYQKQVEYKTGEMDKVKTVEGTLENCLFRIGAINEAFRNMTHKLQMSKCSRTDKGVHAACTYLGGRFNIDVEDLSDDVVSQAKNHPSESNGELSNNLESTKDQKLSNEDKFVLRLNSVLPEDIRCFKIQRVTKGFDARTLCSKRKYEYIIPEWILSKKFVVPNEDHENLFRNLELFFEENLKTRDTIKLSKLNESLYEVKGEYEKTEIDHKRLEEILNFYQGTHSFHNFTVKQKEDINNSSRFIHKIYIKSDKLQELDVVKILIVGQSFLYNQIRKMISLALQVYLKIAPKNSLEFSLNKSHILNINLVPSEGLILHHPYFDHYNTNRCNPPEVPYIEYKDVKPKVEEFKREHIYPEVKRSIDSDLWEGWLETILKYPFYLENNLLPNGESV</sequence>
<evidence type="ECO:0000313" key="8">
    <source>
        <dbReference type="EMBL" id="EAN34340.1"/>
    </source>
</evidence>
<dbReference type="AlphaFoldDB" id="Q4N6R8"/>
<dbReference type="InParanoid" id="Q4N6R8"/>
<feature type="domain" description="Pseudouridine synthase I TruA alpha/beta" evidence="7">
    <location>
        <begin position="303"/>
        <end position="405"/>
    </location>
</feature>
<dbReference type="PANTHER" id="PTHR11142:SF4">
    <property type="entry name" value="PSEUDOURIDYLATE SYNTHASE 1 HOMOLOG"/>
    <property type="match status" value="1"/>
</dbReference>
<dbReference type="VEuPathDB" id="PiroplasmaDB:TpMuguga_01g01102"/>
<accession>Q4N6R8</accession>
<keyword evidence="9" id="KW-1185">Reference proteome</keyword>
<comment type="similarity">
    <text evidence="1">Belongs to the tRNA pseudouridine synthase TruA family.</text>
</comment>
<feature type="compositionally biased region" description="Polar residues" evidence="6">
    <location>
        <begin position="164"/>
        <end position="181"/>
    </location>
</feature>
<feature type="active site" description="Nucleophile" evidence="4">
    <location>
        <position position="136"/>
    </location>
</feature>
<dbReference type="InterPro" id="IPR020095">
    <property type="entry name" value="PsdUridine_synth_TruA_C"/>
</dbReference>
<dbReference type="InterPro" id="IPR020097">
    <property type="entry name" value="PsdUridine_synth_TruA_a/b_dom"/>
</dbReference>
<dbReference type="STRING" id="5875.Q4N6R8"/>
<dbReference type="eggNOG" id="KOG2553">
    <property type="taxonomic scope" value="Eukaryota"/>
</dbReference>
<evidence type="ECO:0000256" key="2">
    <source>
        <dbReference type="ARBA" id="ARBA00022694"/>
    </source>
</evidence>
<dbReference type="GO" id="GO:0005634">
    <property type="term" value="C:nucleus"/>
    <property type="evidence" value="ECO:0007669"/>
    <property type="project" value="TreeGrafter"/>
</dbReference>
<keyword evidence="3" id="KW-0413">Isomerase</keyword>
<dbReference type="PANTHER" id="PTHR11142">
    <property type="entry name" value="PSEUDOURIDYLATE SYNTHASE"/>
    <property type="match status" value="1"/>
</dbReference>
<dbReference type="InterPro" id="IPR001406">
    <property type="entry name" value="PsdUridine_synth_TruA"/>
</dbReference>
<evidence type="ECO:0000256" key="6">
    <source>
        <dbReference type="SAM" id="MobiDB-lite"/>
    </source>
</evidence>
<feature type="binding site" evidence="5">
    <location>
        <position position="229"/>
    </location>
    <ligand>
        <name>substrate</name>
    </ligand>
</feature>
<protein>
    <submittedName>
        <fullName evidence="8">tRNA pseudouridine synthase, putative</fullName>
    </submittedName>
</protein>
<dbReference type="GO" id="GO:0009982">
    <property type="term" value="F:pseudouridine synthase activity"/>
    <property type="evidence" value="ECO:0007669"/>
    <property type="project" value="InterPro"/>
</dbReference>
<dbReference type="InterPro" id="IPR041708">
    <property type="entry name" value="PUS1/PUS2-like"/>
</dbReference>
<dbReference type="Pfam" id="PF01416">
    <property type="entry name" value="PseudoU_synth_1"/>
    <property type="match status" value="1"/>
</dbReference>
<keyword evidence="2" id="KW-0819">tRNA processing</keyword>
<evidence type="ECO:0000313" key="9">
    <source>
        <dbReference type="Proteomes" id="UP000001949"/>
    </source>
</evidence>
<dbReference type="GO" id="GO:0003723">
    <property type="term" value="F:RNA binding"/>
    <property type="evidence" value="ECO:0007669"/>
    <property type="project" value="InterPro"/>
</dbReference>
<dbReference type="FunCoup" id="Q4N6R8">
    <property type="interactions" value="154"/>
</dbReference>
<dbReference type="InterPro" id="IPR020094">
    <property type="entry name" value="TruA/RsuA/RluB/E/F_N"/>
</dbReference>
<dbReference type="OMA" id="NKAFDCR"/>
<dbReference type="InterPro" id="IPR020103">
    <property type="entry name" value="PsdUridine_synth_cat_dom_sf"/>
</dbReference>
<dbReference type="SUPFAM" id="SSF55120">
    <property type="entry name" value="Pseudouridine synthase"/>
    <property type="match status" value="1"/>
</dbReference>
<dbReference type="Gene3D" id="3.30.70.660">
    <property type="entry name" value="Pseudouridine synthase I, catalytic domain, C-terminal subdomain"/>
    <property type="match status" value="1"/>
</dbReference>
<gene>
    <name evidence="8" type="ordered locus">TP01_1102</name>
</gene>
<evidence type="ECO:0000256" key="1">
    <source>
        <dbReference type="ARBA" id="ARBA00009375"/>
    </source>
</evidence>
<evidence type="ECO:0000259" key="7">
    <source>
        <dbReference type="Pfam" id="PF01416"/>
    </source>
</evidence>
<reference evidence="8 9" key="1">
    <citation type="journal article" date="2005" name="Science">
        <title>Genome sequence of Theileria parva, a bovine pathogen that transforms lymphocytes.</title>
        <authorList>
            <person name="Gardner M.J."/>
            <person name="Bishop R."/>
            <person name="Shah T."/>
            <person name="de Villiers E.P."/>
            <person name="Carlton J.M."/>
            <person name="Hall N."/>
            <person name="Ren Q."/>
            <person name="Paulsen I.T."/>
            <person name="Pain A."/>
            <person name="Berriman M."/>
            <person name="Wilson R.J.M."/>
            <person name="Sato S."/>
            <person name="Ralph S.A."/>
            <person name="Mann D.J."/>
            <person name="Xiong Z."/>
            <person name="Shallom S.J."/>
            <person name="Weidman J."/>
            <person name="Jiang L."/>
            <person name="Lynn J."/>
            <person name="Weaver B."/>
            <person name="Shoaibi A."/>
            <person name="Domingo A.R."/>
            <person name="Wasawo D."/>
            <person name="Crabtree J."/>
            <person name="Wortman J.R."/>
            <person name="Haas B."/>
            <person name="Angiuoli S.V."/>
            <person name="Creasy T.H."/>
            <person name="Lu C."/>
            <person name="Suh B."/>
            <person name="Silva J.C."/>
            <person name="Utterback T.R."/>
            <person name="Feldblyum T.V."/>
            <person name="Pertea M."/>
            <person name="Allen J."/>
            <person name="Nierman W.C."/>
            <person name="Taracha E.L.N."/>
            <person name="Salzberg S.L."/>
            <person name="White O.R."/>
            <person name="Fitzhugh H.A."/>
            <person name="Morzaria S."/>
            <person name="Venter J.C."/>
            <person name="Fraser C.M."/>
            <person name="Nene V."/>
        </authorList>
    </citation>
    <scope>NUCLEOTIDE SEQUENCE [LARGE SCALE GENOMIC DNA]</scope>
    <source>
        <strain evidence="8 9">Muguga</strain>
    </source>
</reference>
<feature type="region of interest" description="Disordered" evidence="6">
    <location>
        <begin position="163"/>
        <end position="185"/>
    </location>
</feature>
<proteinExistence type="inferred from homology"/>
<name>Q4N6R8_THEPA</name>
<comment type="caution">
    <text evidence="8">The sequence shown here is derived from an EMBL/GenBank/DDBJ whole genome shotgun (WGS) entry which is preliminary data.</text>
</comment>
<dbReference type="KEGG" id="tpv:TP01_1102"/>
<dbReference type="GO" id="GO:0031119">
    <property type="term" value="P:tRNA pseudouridine synthesis"/>
    <property type="evidence" value="ECO:0007669"/>
    <property type="project" value="InterPro"/>
</dbReference>
<evidence type="ECO:0000256" key="5">
    <source>
        <dbReference type="PIRSR" id="PIRSR641708-2"/>
    </source>
</evidence>
<evidence type="ECO:0000256" key="3">
    <source>
        <dbReference type="ARBA" id="ARBA00023235"/>
    </source>
</evidence>
<dbReference type="GO" id="GO:1990481">
    <property type="term" value="P:mRNA pseudouridine synthesis"/>
    <property type="evidence" value="ECO:0007669"/>
    <property type="project" value="TreeGrafter"/>
</dbReference>
<organism evidence="8 9">
    <name type="scientific">Theileria parva</name>
    <name type="common">East coast fever infection agent</name>
    <dbReference type="NCBI Taxonomy" id="5875"/>
    <lineage>
        <taxon>Eukaryota</taxon>
        <taxon>Sar</taxon>
        <taxon>Alveolata</taxon>
        <taxon>Apicomplexa</taxon>
        <taxon>Aconoidasida</taxon>
        <taxon>Piroplasmida</taxon>
        <taxon>Theileriidae</taxon>
        <taxon>Theileria</taxon>
    </lineage>
</organism>
<dbReference type="CDD" id="cd02568">
    <property type="entry name" value="PseudoU_synth_PUS1_PUS2"/>
    <property type="match status" value="1"/>
</dbReference>
<evidence type="ECO:0000256" key="4">
    <source>
        <dbReference type="PIRSR" id="PIRSR641708-1"/>
    </source>
</evidence>
<dbReference type="GeneID" id="3502714"/>